<reference evidence="6" key="1">
    <citation type="journal article" date="2014" name="Int. J. Syst. Evol. Microbiol.">
        <title>Complete genome sequence of Corynebacterium casei LMG S-19264T (=DSM 44701T), isolated from a smear-ripened cheese.</title>
        <authorList>
            <consortium name="US DOE Joint Genome Institute (JGI-PGF)"/>
            <person name="Walter F."/>
            <person name="Albersmeier A."/>
            <person name="Kalinowski J."/>
            <person name="Ruckert C."/>
        </authorList>
    </citation>
    <scope>NUCLEOTIDE SEQUENCE</scope>
    <source>
        <strain evidence="6">CGMCC 1.12698</strain>
    </source>
</reference>
<dbReference type="InterPro" id="IPR003593">
    <property type="entry name" value="AAA+_ATPase"/>
</dbReference>
<evidence type="ECO:0000313" key="7">
    <source>
        <dbReference type="Proteomes" id="UP000605259"/>
    </source>
</evidence>
<evidence type="ECO:0000256" key="1">
    <source>
        <dbReference type="ARBA" id="ARBA00005417"/>
    </source>
</evidence>
<dbReference type="RefSeq" id="WP_188388210.1">
    <property type="nucleotide sequence ID" value="NZ_BMFK01000001.1"/>
</dbReference>
<dbReference type="GO" id="GO:0005524">
    <property type="term" value="F:ATP binding"/>
    <property type="evidence" value="ECO:0007669"/>
    <property type="project" value="UniProtKB-KW"/>
</dbReference>
<dbReference type="SMART" id="SM00382">
    <property type="entry name" value="AAA"/>
    <property type="match status" value="1"/>
</dbReference>
<dbReference type="PROSITE" id="PS00211">
    <property type="entry name" value="ABC_TRANSPORTER_1"/>
    <property type="match status" value="1"/>
</dbReference>
<keyword evidence="2" id="KW-0813">Transport</keyword>
<evidence type="ECO:0000256" key="3">
    <source>
        <dbReference type="ARBA" id="ARBA00022741"/>
    </source>
</evidence>
<dbReference type="PANTHER" id="PTHR43335:SF4">
    <property type="entry name" value="ABC TRANSPORTER, ATP-BINDING PROTEIN"/>
    <property type="match status" value="1"/>
</dbReference>
<dbReference type="InterPro" id="IPR017871">
    <property type="entry name" value="ABC_transporter-like_CS"/>
</dbReference>
<dbReference type="SUPFAM" id="SSF52540">
    <property type="entry name" value="P-loop containing nucleoside triphosphate hydrolases"/>
    <property type="match status" value="1"/>
</dbReference>
<dbReference type="Gene3D" id="3.40.50.300">
    <property type="entry name" value="P-loop containing nucleotide triphosphate hydrolases"/>
    <property type="match status" value="1"/>
</dbReference>
<evidence type="ECO:0000259" key="5">
    <source>
        <dbReference type="PROSITE" id="PS50893"/>
    </source>
</evidence>
<keyword evidence="3" id="KW-0547">Nucleotide-binding</keyword>
<feature type="domain" description="ABC transporter" evidence="5">
    <location>
        <begin position="5"/>
        <end position="235"/>
    </location>
</feature>
<dbReference type="AlphaFoldDB" id="A0A917ASP3"/>
<name>A0A917ASP3_9BACI</name>
<sequence length="306" mass="33820">MSYVLEVKNVKKKIGNKLIVKGLNMTIGEGEVYGFIGPNGAGKTTTIRMLVGLIRPSEGEILIGGHNVQSDRSNALSQVGAIVENPELYGDMSGRKNLLHYARLARVPKKEIDTRINEMAKLVELDKRLDDKVRTYSLGMRQRLGIAQALIGNPSLLILDEPTNGLDPNGIRDFRALIKKISSSGISVFISSHLLSEIEMICDRVAILKEGAVVVEKQVSDLLVAEEQYDFKVDDIKRAIEALTGTAYVTTAIDARTVRIDVTEENIPAIVEMFVQNGVKVYGIQVEKETLEDKFLNIVENLQEVN</sequence>
<evidence type="ECO:0000256" key="4">
    <source>
        <dbReference type="ARBA" id="ARBA00022840"/>
    </source>
</evidence>
<evidence type="ECO:0000256" key="2">
    <source>
        <dbReference type="ARBA" id="ARBA00022448"/>
    </source>
</evidence>
<dbReference type="GO" id="GO:0016887">
    <property type="term" value="F:ATP hydrolysis activity"/>
    <property type="evidence" value="ECO:0007669"/>
    <property type="project" value="InterPro"/>
</dbReference>
<accession>A0A917ASP3</accession>
<evidence type="ECO:0000313" key="6">
    <source>
        <dbReference type="EMBL" id="GGE69934.1"/>
    </source>
</evidence>
<comment type="caution">
    <text evidence="6">The sequence shown here is derived from an EMBL/GenBank/DDBJ whole genome shotgun (WGS) entry which is preliminary data.</text>
</comment>
<proteinExistence type="inferred from homology"/>
<protein>
    <submittedName>
        <fullName evidence="6">ABC transporter ATP-binding protein</fullName>
    </submittedName>
</protein>
<dbReference type="PROSITE" id="PS50893">
    <property type="entry name" value="ABC_TRANSPORTER_2"/>
    <property type="match status" value="1"/>
</dbReference>
<keyword evidence="4 6" id="KW-0067">ATP-binding</keyword>
<dbReference type="InterPro" id="IPR003439">
    <property type="entry name" value="ABC_transporter-like_ATP-bd"/>
</dbReference>
<dbReference type="Proteomes" id="UP000605259">
    <property type="component" value="Unassembled WGS sequence"/>
</dbReference>
<comment type="similarity">
    <text evidence="1">Belongs to the ABC transporter superfamily.</text>
</comment>
<organism evidence="6 7">
    <name type="scientific">Priestia taiwanensis</name>
    <dbReference type="NCBI Taxonomy" id="1347902"/>
    <lineage>
        <taxon>Bacteria</taxon>
        <taxon>Bacillati</taxon>
        <taxon>Bacillota</taxon>
        <taxon>Bacilli</taxon>
        <taxon>Bacillales</taxon>
        <taxon>Bacillaceae</taxon>
        <taxon>Priestia</taxon>
    </lineage>
</organism>
<dbReference type="EMBL" id="BMFK01000001">
    <property type="protein sequence ID" value="GGE69934.1"/>
    <property type="molecule type" value="Genomic_DNA"/>
</dbReference>
<dbReference type="InterPro" id="IPR027417">
    <property type="entry name" value="P-loop_NTPase"/>
</dbReference>
<dbReference type="Pfam" id="PF00005">
    <property type="entry name" value="ABC_tran"/>
    <property type="match status" value="1"/>
</dbReference>
<dbReference type="PANTHER" id="PTHR43335">
    <property type="entry name" value="ABC TRANSPORTER, ATP-BINDING PROTEIN"/>
    <property type="match status" value="1"/>
</dbReference>
<keyword evidence="7" id="KW-1185">Reference proteome</keyword>
<reference evidence="6" key="2">
    <citation type="submission" date="2020-09" db="EMBL/GenBank/DDBJ databases">
        <authorList>
            <person name="Sun Q."/>
            <person name="Zhou Y."/>
        </authorList>
    </citation>
    <scope>NUCLEOTIDE SEQUENCE</scope>
    <source>
        <strain evidence="6">CGMCC 1.12698</strain>
    </source>
</reference>
<gene>
    <name evidence="6" type="primary">bcrA</name>
    <name evidence="6" type="ORF">GCM10007140_19910</name>
</gene>